<feature type="transmembrane region" description="Helical" evidence="8">
    <location>
        <begin position="243"/>
        <end position="262"/>
    </location>
</feature>
<dbReference type="AlphaFoldDB" id="A0A9N9WY25"/>
<dbReference type="PANTHER" id="PTHR42643">
    <property type="entry name" value="IONOTROPIC RECEPTOR 20A-RELATED"/>
    <property type="match status" value="1"/>
</dbReference>
<sequence>MSSLLSVNHMSKFLIVTSDAAKLNPQNIQKFLNSNGIQNFAIIAEEGGSVAVQRPETFNGEVKVVKELQKPHISSQIYPDKLKNLQGYKYKVAIDFRSYPITSRHNRIVQRISHLFRTIAKLQNATFKITRVKDEGTLKEQKFDFTLNSMYSLEPQATSSVLYNKNSFCILLPKVNKHIAQLIAPLSTDYYVVMCLIVTYVCIFVIWKLYKSRGAVELPGVIIFKIFGAYNGQGADFSQDNRLVLKILIQFMMIMAVFTMILNQWSVGNSLAYPKNQMSLKDTYKALVDQEDSKIAVNAIMEEAMSQKIKSYYYIKALDRIVFFDERTFNLEAFNCQKMAIIGHCEFLKVIATQNQHFFEYPLPSILSSTQIQFGPHNPFADKIEELMKHAFESGLPDIWETMIKMKIFGKNYQKSEAEIQKDLFSILGLDKLLPLYYTCCQGLGLAFAILIIEILYHDCIRHLSWQLIRHWTASMVSRSTENINWQTVGRVRRAWYFWRQRRNLKVQRINVRFRDV</sequence>
<comment type="subcellular location">
    <subcellularLocation>
        <location evidence="1">Cell membrane</location>
        <topology evidence="1">Multi-pass membrane protein</topology>
    </subcellularLocation>
</comment>
<keyword evidence="2" id="KW-1003">Cell membrane</keyword>
<dbReference type="OrthoDB" id="7733551at2759"/>
<evidence type="ECO:0000256" key="5">
    <source>
        <dbReference type="ARBA" id="ARBA00023136"/>
    </source>
</evidence>
<evidence type="ECO:0000313" key="9">
    <source>
        <dbReference type="EMBL" id="CAG9810175.1"/>
    </source>
</evidence>
<feature type="transmembrane region" description="Helical" evidence="8">
    <location>
        <begin position="190"/>
        <end position="210"/>
    </location>
</feature>
<accession>A0A9N9WY25</accession>
<keyword evidence="4 8" id="KW-1133">Transmembrane helix</keyword>
<keyword evidence="6" id="KW-0675">Receptor</keyword>
<protein>
    <recommendedName>
        <fullName evidence="11">Ionotropic receptor</fullName>
    </recommendedName>
</protein>
<evidence type="ECO:0008006" key="11">
    <source>
        <dbReference type="Google" id="ProtNLM"/>
    </source>
</evidence>
<dbReference type="Proteomes" id="UP001153620">
    <property type="component" value="Chromosome 4"/>
</dbReference>
<evidence type="ECO:0000256" key="8">
    <source>
        <dbReference type="SAM" id="Phobius"/>
    </source>
</evidence>
<feature type="transmembrane region" description="Helical" evidence="8">
    <location>
        <begin position="436"/>
        <end position="457"/>
    </location>
</feature>
<organism evidence="9 10">
    <name type="scientific">Chironomus riparius</name>
    <dbReference type="NCBI Taxonomy" id="315576"/>
    <lineage>
        <taxon>Eukaryota</taxon>
        <taxon>Metazoa</taxon>
        <taxon>Ecdysozoa</taxon>
        <taxon>Arthropoda</taxon>
        <taxon>Hexapoda</taxon>
        <taxon>Insecta</taxon>
        <taxon>Pterygota</taxon>
        <taxon>Neoptera</taxon>
        <taxon>Endopterygota</taxon>
        <taxon>Diptera</taxon>
        <taxon>Nematocera</taxon>
        <taxon>Chironomoidea</taxon>
        <taxon>Chironomidae</taxon>
        <taxon>Chironominae</taxon>
        <taxon>Chironomus</taxon>
    </lineage>
</organism>
<dbReference type="PANTHER" id="PTHR42643:SF41">
    <property type="entry name" value="IONOTROPIC RECEPTOR 20A-RELATED"/>
    <property type="match status" value="1"/>
</dbReference>
<keyword evidence="5 8" id="KW-0472">Membrane</keyword>
<name>A0A9N9WY25_9DIPT</name>
<dbReference type="InterPro" id="IPR052192">
    <property type="entry name" value="Insect_Ionotropic_Sensory_Rcpt"/>
</dbReference>
<reference evidence="9" key="1">
    <citation type="submission" date="2022-01" db="EMBL/GenBank/DDBJ databases">
        <authorList>
            <person name="King R."/>
        </authorList>
    </citation>
    <scope>NUCLEOTIDE SEQUENCE</scope>
</reference>
<evidence type="ECO:0000256" key="4">
    <source>
        <dbReference type="ARBA" id="ARBA00022989"/>
    </source>
</evidence>
<dbReference type="EMBL" id="OU895880">
    <property type="protein sequence ID" value="CAG9810175.1"/>
    <property type="molecule type" value="Genomic_DNA"/>
</dbReference>
<keyword evidence="7" id="KW-0325">Glycoprotein</keyword>
<keyword evidence="10" id="KW-1185">Reference proteome</keyword>
<evidence type="ECO:0000256" key="3">
    <source>
        <dbReference type="ARBA" id="ARBA00022692"/>
    </source>
</evidence>
<reference evidence="9" key="2">
    <citation type="submission" date="2022-10" db="EMBL/GenBank/DDBJ databases">
        <authorList>
            <consortium name="ENA_rothamsted_submissions"/>
            <consortium name="culmorum"/>
            <person name="King R."/>
        </authorList>
    </citation>
    <scope>NUCLEOTIDE SEQUENCE</scope>
</reference>
<evidence type="ECO:0000256" key="7">
    <source>
        <dbReference type="ARBA" id="ARBA00023180"/>
    </source>
</evidence>
<evidence type="ECO:0000256" key="6">
    <source>
        <dbReference type="ARBA" id="ARBA00023170"/>
    </source>
</evidence>
<evidence type="ECO:0000313" key="10">
    <source>
        <dbReference type="Proteomes" id="UP001153620"/>
    </source>
</evidence>
<evidence type="ECO:0000256" key="1">
    <source>
        <dbReference type="ARBA" id="ARBA00004651"/>
    </source>
</evidence>
<proteinExistence type="predicted"/>
<evidence type="ECO:0000256" key="2">
    <source>
        <dbReference type="ARBA" id="ARBA00022475"/>
    </source>
</evidence>
<dbReference type="GO" id="GO:0005886">
    <property type="term" value="C:plasma membrane"/>
    <property type="evidence" value="ECO:0007669"/>
    <property type="project" value="UniProtKB-SubCell"/>
</dbReference>
<keyword evidence="3 8" id="KW-0812">Transmembrane</keyword>
<gene>
    <name evidence="9" type="ORF">CHIRRI_LOCUS12992</name>
</gene>